<proteinExistence type="predicted"/>
<evidence type="ECO:0000256" key="1">
    <source>
        <dbReference type="SAM" id="Phobius"/>
    </source>
</evidence>
<sequence length="270" mass="30533">MEDQALKWWHVRWGLAGRIISRFAIVSGKLIGLLFLVGAVGWGVLYLLQPWLSSQHLGKIDPQLSIIPVSISNKAESPLSNSNIEHYGFIFRLPNKGIARTIEQTTLVRFPNGMLEFPRPERYEDSLVFASTHNDEHVEKLLGREMLHSQFKLMQVAMLATPEQVKWWRFRSSQNERASLLLVLKFIALTESSPVHALTIRPVYTISSGEFHGFQVGNPDVPPYEARIDLYDGADRHLAFDIWGGEGHGQVLTQEEINAMVASIRPASDH</sequence>
<feature type="transmembrane region" description="Helical" evidence="1">
    <location>
        <begin position="20"/>
        <end position="48"/>
    </location>
</feature>
<dbReference type="AlphaFoldDB" id="A0AAU7DEF0"/>
<accession>A0AAU7DEF0</accession>
<dbReference type="EMBL" id="CP121196">
    <property type="protein sequence ID" value="XBH15455.1"/>
    <property type="molecule type" value="Genomic_DNA"/>
</dbReference>
<name>A0AAU7DEF0_9BACT</name>
<keyword evidence="1" id="KW-0812">Transmembrane</keyword>
<keyword evidence="1" id="KW-0472">Membrane</keyword>
<organism evidence="2">
    <name type="scientific">Telmatobacter sp. DSM 110680</name>
    <dbReference type="NCBI Taxonomy" id="3036704"/>
    <lineage>
        <taxon>Bacteria</taxon>
        <taxon>Pseudomonadati</taxon>
        <taxon>Acidobacteriota</taxon>
        <taxon>Terriglobia</taxon>
        <taxon>Terriglobales</taxon>
        <taxon>Acidobacteriaceae</taxon>
        <taxon>Telmatobacter</taxon>
    </lineage>
</organism>
<evidence type="ECO:0000313" key="2">
    <source>
        <dbReference type="EMBL" id="XBH15455.1"/>
    </source>
</evidence>
<dbReference type="RefSeq" id="WP_348260688.1">
    <property type="nucleotide sequence ID" value="NZ_CP121196.1"/>
</dbReference>
<gene>
    <name evidence="2" type="ORF">P8935_12840</name>
</gene>
<reference evidence="2" key="1">
    <citation type="submission" date="2023-03" db="EMBL/GenBank/DDBJ databases">
        <title>Edaphobacter sp.</title>
        <authorList>
            <person name="Huber K.J."/>
            <person name="Papendorf J."/>
            <person name="Pilke C."/>
            <person name="Bunk B."/>
            <person name="Sproeer C."/>
            <person name="Pester M."/>
        </authorList>
    </citation>
    <scope>NUCLEOTIDE SEQUENCE</scope>
    <source>
        <strain evidence="2">DSM 110680</strain>
    </source>
</reference>
<protein>
    <submittedName>
        <fullName evidence="2">Uncharacterized protein</fullName>
    </submittedName>
</protein>
<keyword evidence="1" id="KW-1133">Transmembrane helix</keyword>